<dbReference type="EMBL" id="JACHVY010000001">
    <property type="protein sequence ID" value="MBB2901015.1"/>
    <property type="molecule type" value="Genomic_DNA"/>
</dbReference>
<dbReference type="Proteomes" id="UP000533269">
    <property type="component" value="Unassembled WGS sequence"/>
</dbReference>
<reference evidence="1 2" key="2">
    <citation type="submission" date="2020-08" db="EMBL/GenBank/DDBJ databases">
        <authorList>
            <person name="Partida-Martinez L."/>
            <person name="Huntemann M."/>
            <person name="Clum A."/>
            <person name="Wang J."/>
            <person name="Palaniappan K."/>
            <person name="Ritter S."/>
            <person name="Chen I.-M."/>
            <person name="Stamatis D."/>
            <person name="Reddy T."/>
            <person name="O'Malley R."/>
            <person name="Daum C."/>
            <person name="Shapiro N."/>
            <person name="Ivanova N."/>
            <person name="Kyrpides N."/>
            <person name="Woyke T."/>
        </authorList>
    </citation>
    <scope>NUCLEOTIDE SEQUENCE [LARGE SCALE GENOMIC DNA]</scope>
    <source>
        <strain evidence="1 2">AS2.23</strain>
    </source>
</reference>
<sequence>MRARHTRGQAARWLAEWARLLDGPVEDVLAVLTSPVPRARELRQNSPFAGVLSEEERQQVLAAFNAPASVVGGVA</sequence>
<protein>
    <submittedName>
        <fullName evidence="1">Uncharacterized protein</fullName>
    </submittedName>
</protein>
<dbReference type="AlphaFoldDB" id="A0A7W4TLH4"/>
<evidence type="ECO:0000313" key="2">
    <source>
        <dbReference type="Proteomes" id="UP000533269"/>
    </source>
</evidence>
<dbReference type="RefSeq" id="WP_260149447.1">
    <property type="nucleotide sequence ID" value="NZ_JACHVY010000001.1"/>
</dbReference>
<gene>
    <name evidence="1" type="ORF">FHR75_001803</name>
</gene>
<organism evidence="1 2">
    <name type="scientific">Kineococcus radiotolerans</name>
    <dbReference type="NCBI Taxonomy" id="131568"/>
    <lineage>
        <taxon>Bacteria</taxon>
        <taxon>Bacillati</taxon>
        <taxon>Actinomycetota</taxon>
        <taxon>Actinomycetes</taxon>
        <taxon>Kineosporiales</taxon>
        <taxon>Kineosporiaceae</taxon>
        <taxon>Kineococcus</taxon>
    </lineage>
</organism>
<accession>A0A7W4TLH4</accession>
<name>A0A7W4TLH4_KINRA</name>
<reference evidence="1 2" key="1">
    <citation type="submission" date="2020-08" db="EMBL/GenBank/DDBJ databases">
        <title>The Agave Microbiome: Exploring the role of microbial communities in plant adaptations to desert environments.</title>
        <authorList>
            <person name="Partida-Martinez L.P."/>
        </authorList>
    </citation>
    <scope>NUCLEOTIDE SEQUENCE [LARGE SCALE GENOMIC DNA]</scope>
    <source>
        <strain evidence="1 2">AS2.23</strain>
    </source>
</reference>
<evidence type="ECO:0000313" key="1">
    <source>
        <dbReference type="EMBL" id="MBB2901015.1"/>
    </source>
</evidence>
<comment type="caution">
    <text evidence="1">The sequence shown here is derived from an EMBL/GenBank/DDBJ whole genome shotgun (WGS) entry which is preliminary data.</text>
</comment>
<proteinExistence type="predicted"/>